<organism evidence="2 3">
    <name type="scientific">Christiangramia antarctica</name>
    <dbReference type="NCBI Taxonomy" id="2058158"/>
    <lineage>
        <taxon>Bacteria</taxon>
        <taxon>Pseudomonadati</taxon>
        <taxon>Bacteroidota</taxon>
        <taxon>Flavobacteriia</taxon>
        <taxon>Flavobacteriales</taxon>
        <taxon>Flavobacteriaceae</taxon>
        <taxon>Christiangramia</taxon>
    </lineage>
</organism>
<dbReference type="Gene3D" id="3.40.1260.10">
    <property type="entry name" value="DsrEFH-like"/>
    <property type="match status" value="1"/>
</dbReference>
<sequence>MLKKFLLLMLIPLSSFITNAQKPENGDLIPDFGKTIPIESPDFKTDTLHDMKVVFDVGRSFEASEVNKLIETVARYLNMHEKAGVHPENMKVAIVVHGAAPNDLLLNEYYIQRFKDQTSNPNLPLLDALAKNDVQIIVCGQSATAKGINKEMVHKDVQFALSAMTALVQLQNDNYRLIAF</sequence>
<keyword evidence="1" id="KW-0732">Signal</keyword>
<proteinExistence type="predicted"/>
<dbReference type="EMBL" id="JBHUOJ010000032">
    <property type="protein sequence ID" value="MFD2834340.1"/>
    <property type="molecule type" value="Genomic_DNA"/>
</dbReference>
<dbReference type="PANTHER" id="PTHR37691:SF1">
    <property type="entry name" value="BLR3518 PROTEIN"/>
    <property type="match status" value="1"/>
</dbReference>
<feature type="signal peptide" evidence="1">
    <location>
        <begin position="1"/>
        <end position="20"/>
    </location>
</feature>
<keyword evidence="3" id="KW-1185">Reference proteome</keyword>
<reference evidence="3" key="1">
    <citation type="journal article" date="2019" name="Int. J. Syst. Evol. Microbiol.">
        <title>The Global Catalogue of Microorganisms (GCM) 10K type strain sequencing project: providing services to taxonomists for standard genome sequencing and annotation.</title>
        <authorList>
            <consortium name="The Broad Institute Genomics Platform"/>
            <consortium name="The Broad Institute Genome Sequencing Center for Infectious Disease"/>
            <person name="Wu L."/>
            <person name="Ma J."/>
        </authorList>
    </citation>
    <scope>NUCLEOTIDE SEQUENCE [LARGE SCALE GENOMIC DNA]</scope>
    <source>
        <strain evidence="3">KCTC 52925</strain>
    </source>
</reference>
<comment type="caution">
    <text evidence="2">The sequence shown here is derived from an EMBL/GenBank/DDBJ whole genome shotgun (WGS) entry which is preliminary data.</text>
</comment>
<protein>
    <submittedName>
        <fullName evidence="2">DsrE family protein</fullName>
    </submittedName>
</protein>
<dbReference type="InterPro" id="IPR003787">
    <property type="entry name" value="Sulphur_relay_DsrE/F-like"/>
</dbReference>
<gene>
    <name evidence="2" type="ORF">ACFSYS_13695</name>
</gene>
<dbReference type="RefSeq" id="WP_251739032.1">
    <property type="nucleotide sequence ID" value="NZ_JBHUOJ010000032.1"/>
</dbReference>
<dbReference type="SUPFAM" id="SSF75169">
    <property type="entry name" value="DsrEFH-like"/>
    <property type="match status" value="1"/>
</dbReference>
<accession>A0ABW5X7W1</accession>
<evidence type="ECO:0000313" key="3">
    <source>
        <dbReference type="Proteomes" id="UP001597438"/>
    </source>
</evidence>
<dbReference type="PANTHER" id="PTHR37691">
    <property type="entry name" value="BLR3518 PROTEIN"/>
    <property type="match status" value="1"/>
</dbReference>
<feature type="chain" id="PRO_5045301021" evidence="1">
    <location>
        <begin position="21"/>
        <end position="180"/>
    </location>
</feature>
<dbReference type="Proteomes" id="UP001597438">
    <property type="component" value="Unassembled WGS sequence"/>
</dbReference>
<name>A0ABW5X7W1_9FLAO</name>
<evidence type="ECO:0000313" key="2">
    <source>
        <dbReference type="EMBL" id="MFD2834340.1"/>
    </source>
</evidence>
<dbReference type="Pfam" id="PF02635">
    <property type="entry name" value="DsrE"/>
    <property type="match status" value="1"/>
</dbReference>
<evidence type="ECO:0000256" key="1">
    <source>
        <dbReference type="SAM" id="SignalP"/>
    </source>
</evidence>
<dbReference type="InterPro" id="IPR027396">
    <property type="entry name" value="DsrEFH-like"/>
</dbReference>